<evidence type="ECO:0000313" key="1">
    <source>
        <dbReference type="EMBL" id="NJC34476.1"/>
    </source>
</evidence>
<protein>
    <recommendedName>
        <fullName evidence="3">Mth938-like domain-containing protein</fullName>
    </recommendedName>
</protein>
<dbReference type="EMBL" id="JAATJE010000002">
    <property type="protein sequence ID" value="NJC34476.1"/>
    <property type="molecule type" value="Genomic_DNA"/>
</dbReference>
<dbReference type="Proteomes" id="UP000734218">
    <property type="component" value="Unassembled WGS sequence"/>
</dbReference>
<dbReference type="InterPro" id="IPR007523">
    <property type="entry name" value="NDUFAF3/AAMDC"/>
</dbReference>
<accession>A0ABX0XP59</accession>
<proteinExistence type="predicted"/>
<gene>
    <name evidence="1" type="ORF">GGR88_001990</name>
</gene>
<dbReference type="Gene3D" id="3.40.1230.10">
    <property type="entry name" value="MTH938-like"/>
    <property type="match status" value="1"/>
</dbReference>
<dbReference type="SUPFAM" id="SSF64076">
    <property type="entry name" value="MTH938-like"/>
    <property type="match status" value="1"/>
</dbReference>
<dbReference type="RefSeq" id="WP_167954552.1">
    <property type="nucleotide sequence ID" value="NZ_JAATJE010000002.1"/>
</dbReference>
<name>A0ABX0XP59_9SPHN</name>
<comment type="caution">
    <text evidence="1">The sequence shown here is derived from an EMBL/GenBank/DDBJ whole genome shotgun (WGS) entry which is preliminary data.</text>
</comment>
<dbReference type="PANTHER" id="PTHR21192:SF2">
    <property type="entry name" value="NADH DEHYDROGENASE [UBIQUINONE] 1 ALPHA SUBCOMPLEX ASSEMBLY FACTOR 3"/>
    <property type="match status" value="1"/>
</dbReference>
<reference evidence="1 2" key="1">
    <citation type="submission" date="2020-03" db="EMBL/GenBank/DDBJ databases">
        <title>Genomic Encyclopedia of Type Strains, Phase IV (KMG-IV): sequencing the most valuable type-strain genomes for metagenomic binning, comparative biology and taxonomic classification.</title>
        <authorList>
            <person name="Goeker M."/>
        </authorList>
    </citation>
    <scope>NUCLEOTIDE SEQUENCE [LARGE SCALE GENOMIC DNA]</scope>
    <source>
        <strain evidence="1 2">DSM 27651</strain>
    </source>
</reference>
<evidence type="ECO:0008006" key="3">
    <source>
        <dbReference type="Google" id="ProtNLM"/>
    </source>
</evidence>
<dbReference type="InterPro" id="IPR036748">
    <property type="entry name" value="MTH938-like_sf"/>
</dbReference>
<sequence>MPELEPARRGRGPIVAGFSGRGFRVDDSFRDGGLILTPLAALPWDAETISLEGLDAILSLDPAPEFLLLGTGAKLRRPPAPFVQALEARGIGVEPMDSRAAARAWGVLRGEDRWIAAALLPTDA</sequence>
<evidence type="ECO:0000313" key="2">
    <source>
        <dbReference type="Proteomes" id="UP000734218"/>
    </source>
</evidence>
<dbReference type="Pfam" id="PF04430">
    <property type="entry name" value="DUF498"/>
    <property type="match status" value="1"/>
</dbReference>
<dbReference type="PANTHER" id="PTHR21192">
    <property type="entry name" value="NUCLEAR PROTEIN E3-3"/>
    <property type="match status" value="1"/>
</dbReference>
<keyword evidence="2" id="KW-1185">Reference proteome</keyword>
<organism evidence="1 2">
    <name type="scientific">Sphingomonas jejuensis</name>
    <dbReference type="NCBI Taxonomy" id="904715"/>
    <lineage>
        <taxon>Bacteria</taxon>
        <taxon>Pseudomonadati</taxon>
        <taxon>Pseudomonadota</taxon>
        <taxon>Alphaproteobacteria</taxon>
        <taxon>Sphingomonadales</taxon>
        <taxon>Sphingomonadaceae</taxon>
        <taxon>Sphingomonas</taxon>
    </lineage>
</organism>